<evidence type="ECO:0000256" key="2">
    <source>
        <dbReference type="ARBA" id="ARBA00022741"/>
    </source>
</evidence>
<comment type="similarity">
    <text evidence="6">Belongs to the SMC family.</text>
</comment>
<feature type="coiled-coil region" evidence="6">
    <location>
        <begin position="884"/>
        <end position="1023"/>
    </location>
</feature>
<evidence type="ECO:0000256" key="5">
    <source>
        <dbReference type="ARBA" id="ARBA00023125"/>
    </source>
</evidence>
<dbReference type="HAMAP" id="MF_01894">
    <property type="entry name" value="Smc_prok"/>
    <property type="match status" value="1"/>
</dbReference>
<dbReference type="InterPro" id="IPR024704">
    <property type="entry name" value="SMC"/>
</dbReference>
<dbReference type="InterPro" id="IPR036277">
    <property type="entry name" value="SMC_hinge_sf"/>
</dbReference>
<feature type="region of interest" description="Disordered" evidence="7">
    <location>
        <begin position="141"/>
        <end position="169"/>
    </location>
</feature>
<keyword evidence="1 6" id="KW-0963">Cytoplasm</keyword>
<dbReference type="GO" id="GO:0007062">
    <property type="term" value="P:sister chromatid cohesion"/>
    <property type="evidence" value="ECO:0007669"/>
    <property type="project" value="InterPro"/>
</dbReference>
<evidence type="ECO:0000256" key="7">
    <source>
        <dbReference type="SAM" id="MobiDB-lite"/>
    </source>
</evidence>
<dbReference type="GO" id="GO:0005694">
    <property type="term" value="C:chromosome"/>
    <property type="evidence" value="ECO:0007669"/>
    <property type="project" value="InterPro"/>
</dbReference>
<feature type="coiled-coil region" evidence="6">
    <location>
        <begin position="275"/>
        <end position="309"/>
    </location>
</feature>
<keyword evidence="10" id="KW-1185">Reference proteome</keyword>
<proteinExistence type="inferred from homology"/>
<feature type="binding site" evidence="6">
    <location>
        <begin position="34"/>
        <end position="41"/>
    </location>
    <ligand>
        <name>ATP</name>
        <dbReference type="ChEBI" id="CHEBI:30616"/>
    </ligand>
</feature>
<dbReference type="PIRSF" id="PIRSF005719">
    <property type="entry name" value="SMC"/>
    <property type="match status" value="1"/>
</dbReference>
<feature type="compositionally biased region" description="Low complexity" evidence="7">
    <location>
        <begin position="141"/>
        <end position="156"/>
    </location>
</feature>
<evidence type="ECO:0000256" key="6">
    <source>
        <dbReference type="HAMAP-Rule" id="MF_01894"/>
    </source>
</evidence>
<keyword evidence="2 6" id="KW-0547">Nucleotide-binding</keyword>
<dbReference type="Pfam" id="PF02463">
    <property type="entry name" value="SMC_N"/>
    <property type="match status" value="2"/>
</dbReference>
<dbReference type="GO" id="GO:0030261">
    <property type="term" value="P:chromosome condensation"/>
    <property type="evidence" value="ECO:0007669"/>
    <property type="project" value="InterPro"/>
</dbReference>
<dbReference type="GO" id="GO:0006260">
    <property type="term" value="P:DNA replication"/>
    <property type="evidence" value="ECO:0007669"/>
    <property type="project" value="UniProtKB-UniRule"/>
</dbReference>
<organism evidence="9 10">
    <name type="scientific">Silvibacterium dinghuense</name>
    <dbReference type="NCBI Taxonomy" id="1560006"/>
    <lineage>
        <taxon>Bacteria</taxon>
        <taxon>Pseudomonadati</taxon>
        <taxon>Acidobacteriota</taxon>
        <taxon>Terriglobia</taxon>
        <taxon>Terriglobales</taxon>
        <taxon>Acidobacteriaceae</taxon>
        <taxon>Silvibacterium</taxon>
    </lineage>
</organism>
<keyword evidence="3 6" id="KW-0067">ATP-binding</keyword>
<sequence length="1295" mass="144062">MLKLKKIQILGFKSFCDRTEVALPGSGIAIVVGPNGCGKSNILDGLSWVLGEQSAKTLRGGKMEDVIFAGTRDRKALGMAEVTITLIDPEAYVGGPLLDEPEIVIEDEMEADWDEEKIRAERAAEVEEIIAEAQPGPVAVEGAAPAANPSAVNPSVEQPEGEQAEASVEGGSPVVLKIRRRKFQKTPQKGEIVVTRRLFRTGDSEYLLNGKLCRLRDIQDIFMGTGLGPESYAIIGQERIGQLLSSKPHDRRSIIEEAAGITRFKTKKRLAELRLEQSKQNLSRVNDIFEEITRQMASLKRQAAKAERYGQLRDEMRARLRVVLASRISQLDTEQAAVTEEIGTLTTSIDQHSAAIEEMDAQHSTLRARGYEIDTAAKESQTSANQAAVELERAASRHHANAERIIDLDARATAGAAELEQTRAQLANLTAERDAQRKFLDSAASEAQAFKEEAQVRQQQAREALAAVSSGEQRAENARRQAMQLLSQVGNIRNQATQAEESLASLEREAERLAGEMNTARKDLESLGAERGQASLTFESVTERLKNLEAEIQTLRAQINVKRSEEAEAKRRGDQLRGERATLAGRKNSLESLIREHSYSTDTVKKLFRSHALAGGLKPVGTLADFLEVNDQYESVVDEFLRDELNYIVVKSWDAAHEGMRLLKTDVDGRATFLVHPEDSQARFSFAGDDSQNRHEQHQGVVPLKKCIRVLDGFGRSLEVILPKLRDGYVTPDSETARSLALENPQAFFLAPSGECFHNVTVTGGKPRNGGPLTLKRELRETQEKLQKVETELAQTEMAAATFAKELSEINRQLEILGEERRVAERESANQSAALRQLESEVQRLERRLQEWVLQGERNKDQRNQKQTFIEQKREEASRIESQHLAAEAGIEELQKTLENLRRQREEAQMQAAQVSAELAGLEERRRGAEANFARIDRMFNDVRQRVGQIEAQLVAAQSEKQQRERENEQLAASREQLAGTREQALAEIARLTAEATQLRAQVTEIEQQLKSLRAETDTLRETRSVRSSRSATLTAELTHLEETCMNDLAVEASVLREDQEIVRIDGEALSTEDEACRGLKQKLEGMGPVNMMALEEYQETSQRHEFLETQRKDLLDSIENTTATIREIDQISRTKFDEAFVRINENFSATFSKLFGGGQAFMRLTDEENSADSGIDIVSQPPGKKLQNVLLLSGGEKALTALSLLVGIFQYQPSPFCVLDEVDAPLDETNVGRLADMLRGMSNDTQFVIVTHSKRMMTAADMIYGVTMQEPGVSKVVSVKLGGQQNTGDRRATA</sequence>
<evidence type="ECO:0000256" key="3">
    <source>
        <dbReference type="ARBA" id="ARBA00022840"/>
    </source>
</evidence>
<dbReference type="SUPFAM" id="SSF75553">
    <property type="entry name" value="Smc hinge domain"/>
    <property type="match status" value="1"/>
</dbReference>
<evidence type="ECO:0000313" key="10">
    <source>
        <dbReference type="Proteomes" id="UP000290253"/>
    </source>
</evidence>
<dbReference type="InterPro" id="IPR011890">
    <property type="entry name" value="SMC_prok"/>
</dbReference>
<gene>
    <name evidence="6 9" type="primary">smc</name>
    <name evidence="9" type="ORF">ESZ00_10435</name>
</gene>
<dbReference type="SMART" id="SM00968">
    <property type="entry name" value="SMC_hinge"/>
    <property type="match status" value="1"/>
</dbReference>
<dbReference type="Proteomes" id="UP000290253">
    <property type="component" value="Unassembled WGS sequence"/>
</dbReference>
<dbReference type="RefSeq" id="WP_129208205.1">
    <property type="nucleotide sequence ID" value="NZ_BMGU01000003.1"/>
</dbReference>
<comment type="domain">
    <text evidence="6">Contains large globular domains required for ATP hydrolysis at each terminus and a third globular domain forming a flexible hinge near the middle of the molecule. These domains are separated by coiled-coil structures.</text>
</comment>
<comment type="function">
    <text evidence="6">Required for chromosome condensation and partitioning.</text>
</comment>
<keyword evidence="4 6" id="KW-0175">Coiled coil</keyword>
<dbReference type="InterPro" id="IPR027417">
    <property type="entry name" value="P-loop_NTPase"/>
</dbReference>
<feature type="coiled-coil region" evidence="6">
    <location>
        <begin position="779"/>
        <end position="855"/>
    </location>
</feature>
<dbReference type="Gene3D" id="1.20.1060.20">
    <property type="match status" value="1"/>
</dbReference>
<dbReference type="GO" id="GO:0003677">
    <property type="term" value="F:DNA binding"/>
    <property type="evidence" value="ECO:0007669"/>
    <property type="project" value="UniProtKB-UniRule"/>
</dbReference>
<evidence type="ECO:0000313" key="9">
    <source>
        <dbReference type="EMBL" id="RXS95036.1"/>
    </source>
</evidence>
<comment type="caution">
    <text evidence="9">The sequence shown here is derived from an EMBL/GenBank/DDBJ whole genome shotgun (WGS) entry which is preliminary data.</text>
</comment>
<name>A0A4Q1SCU7_9BACT</name>
<feature type="coiled-coil region" evidence="6">
    <location>
        <begin position="461"/>
        <end position="572"/>
    </location>
</feature>
<dbReference type="GO" id="GO:0016887">
    <property type="term" value="F:ATP hydrolysis activity"/>
    <property type="evidence" value="ECO:0007669"/>
    <property type="project" value="InterPro"/>
</dbReference>
<dbReference type="GO" id="GO:0007059">
    <property type="term" value="P:chromosome segregation"/>
    <property type="evidence" value="ECO:0007669"/>
    <property type="project" value="UniProtKB-UniRule"/>
</dbReference>
<dbReference type="Pfam" id="PF06470">
    <property type="entry name" value="SMC_hinge"/>
    <property type="match status" value="1"/>
</dbReference>
<evidence type="ECO:0000256" key="1">
    <source>
        <dbReference type="ARBA" id="ARBA00022490"/>
    </source>
</evidence>
<evidence type="ECO:0000256" key="4">
    <source>
        <dbReference type="ARBA" id="ARBA00023054"/>
    </source>
</evidence>
<comment type="subcellular location">
    <subcellularLocation>
        <location evidence="6">Cytoplasm</location>
    </subcellularLocation>
</comment>
<dbReference type="NCBIfam" id="TIGR02168">
    <property type="entry name" value="SMC_prok_B"/>
    <property type="match status" value="1"/>
</dbReference>
<reference evidence="9 10" key="1">
    <citation type="journal article" date="2016" name="Int. J. Syst. Evol. Microbiol.">
        <title>Acidipila dinghuensis sp. nov., an acidobacterium isolated from forest soil.</title>
        <authorList>
            <person name="Jiang Y.W."/>
            <person name="Wang J."/>
            <person name="Chen M.H."/>
            <person name="Lv Y.Y."/>
            <person name="Qiu L.H."/>
        </authorList>
    </citation>
    <scope>NUCLEOTIDE SEQUENCE [LARGE SCALE GENOMIC DNA]</scope>
    <source>
        <strain evidence="9 10">DHOF10</strain>
    </source>
</reference>
<protein>
    <recommendedName>
        <fullName evidence="6">Chromosome partition protein Smc</fullName>
    </recommendedName>
</protein>
<keyword evidence="5 6" id="KW-0238">DNA-binding</keyword>
<evidence type="ECO:0000259" key="8">
    <source>
        <dbReference type="SMART" id="SM00968"/>
    </source>
</evidence>
<dbReference type="InterPro" id="IPR010935">
    <property type="entry name" value="SMC_hinge"/>
</dbReference>
<dbReference type="CDD" id="cd03278">
    <property type="entry name" value="ABC_SMC_barmotin"/>
    <property type="match status" value="1"/>
</dbReference>
<comment type="subunit">
    <text evidence="6">Homodimer.</text>
</comment>
<dbReference type="Gene3D" id="1.10.287.1490">
    <property type="match status" value="1"/>
</dbReference>
<dbReference type="InterPro" id="IPR003395">
    <property type="entry name" value="RecF/RecN/SMC_N"/>
</dbReference>
<dbReference type="SUPFAM" id="SSF52540">
    <property type="entry name" value="P-loop containing nucleoside triphosphate hydrolases"/>
    <property type="match status" value="1"/>
</dbReference>
<dbReference type="Gene3D" id="3.40.50.300">
    <property type="entry name" value="P-loop containing nucleotide triphosphate hydrolases"/>
    <property type="match status" value="3"/>
</dbReference>
<dbReference type="GO" id="GO:0005524">
    <property type="term" value="F:ATP binding"/>
    <property type="evidence" value="ECO:0007669"/>
    <property type="project" value="UniProtKB-UniRule"/>
</dbReference>
<dbReference type="PANTHER" id="PTHR43977">
    <property type="entry name" value="STRUCTURAL MAINTENANCE OF CHROMOSOMES PROTEIN 3"/>
    <property type="match status" value="1"/>
</dbReference>
<feature type="domain" description="SMC hinge" evidence="8">
    <location>
        <begin position="617"/>
        <end position="741"/>
    </location>
</feature>
<accession>A0A4Q1SCU7</accession>
<dbReference type="GO" id="GO:0005737">
    <property type="term" value="C:cytoplasm"/>
    <property type="evidence" value="ECO:0007669"/>
    <property type="project" value="UniProtKB-SubCell"/>
</dbReference>
<dbReference type="OrthoDB" id="9808768at2"/>
<dbReference type="EMBL" id="SDMK01000002">
    <property type="protein sequence ID" value="RXS95036.1"/>
    <property type="molecule type" value="Genomic_DNA"/>
</dbReference>